<evidence type="ECO:0000313" key="1">
    <source>
        <dbReference type="EMBL" id="KJF60024.1"/>
    </source>
</evidence>
<dbReference type="EMBL" id="GG704911">
    <property type="protein sequence ID" value="KJF60024.1"/>
    <property type="molecule type" value="Genomic_DNA"/>
</dbReference>
<dbReference type="GeneID" id="24164313"/>
<dbReference type="VEuPathDB" id="FungiDB:CIMG_12686"/>
<name>A0A0D8JSA5_COCIM</name>
<dbReference type="AlphaFoldDB" id="A0A0D8JSA5"/>
<accession>A0A0D8JSA5</accession>
<gene>
    <name evidence="1" type="ORF">CIMG_12686</name>
</gene>
<protein>
    <submittedName>
        <fullName evidence="1">Uncharacterized protein</fullName>
    </submittedName>
</protein>
<organism evidence="1 2">
    <name type="scientific">Coccidioides immitis (strain RS)</name>
    <name type="common">Valley fever fungus</name>
    <dbReference type="NCBI Taxonomy" id="246410"/>
    <lineage>
        <taxon>Eukaryota</taxon>
        <taxon>Fungi</taxon>
        <taxon>Dikarya</taxon>
        <taxon>Ascomycota</taxon>
        <taxon>Pezizomycotina</taxon>
        <taxon>Eurotiomycetes</taxon>
        <taxon>Eurotiomycetidae</taxon>
        <taxon>Onygenales</taxon>
        <taxon>Onygenaceae</taxon>
        <taxon>Coccidioides</taxon>
    </lineage>
</organism>
<sequence length="132" mass="14822">MAVRAPISLSVVTWTPGRNLGTFDFWVSFFVYGVYARAAHGEVGLKSKKGGKKRASSKLDPMTMDKKEFGPVVQLLRFALTLFACHGQRNRGTSPFTFLQRDKDNLSSQQCSWTLDSDRAWSLFPSKSIHCD</sequence>
<dbReference type="KEGG" id="cim:CIMG_12686"/>
<evidence type="ECO:0000313" key="2">
    <source>
        <dbReference type="Proteomes" id="UP000001261"/>
    </source>
</evidence>
<keyword evidence="2" id="KW-1185">Reference proteome</keyword>
<dbReference type="InParanoid" id="A0A0D8JSA5"/>
<reference evidence="2" key="1">
    <citation type="journal article" date="2009" name="Genome Res.">
        <title>Comparative genomic analyses of the human fungal pathogens Coccidioides and their relatives.</title>
        <authorList>
            <person name="Sharpton T.J."/>
            <person name="Stajich J.E."/>
            <person name="Rounsley S.D."/>
            <person name="Gardner M.J."/>
            <person name="Wortman J.R."/>
            <person name="Jordar V.S."/>
            <person name="Maiti R."/>
            <person name="Kodira C.D."/>
            <person name="Neafsey D.E."/>
            <person name="Zeng Q."/>
            <person name="Hung C.-Y."/>
            <person name="McMahan C."/>
            <person name="Muszewska A."/>
            <person name="Grynberg M."/>
            <person name="Mandel M.A."/>
            <person name="Kellner E.M."/>
            <person name="Barker B.M."/>
            <person name="Galgiani J.N."/>
            <person name="Orbach M.J."/>
            <person name="Kirkland T.N."/>
            <person name="Cole G.T."/>
            <person name="Henn M.R."/>
            <person name="Birren B.W."/>
            <person name="Taylor J.W."/>
        </authorList>
    </citation>
    <scope>NUCLEOTIDE SEQUENCE [LARGE SCALE GENOMIC DNA]</scope>
    <source>
        <strain evidence="2">RS</strain>
    </source>
</reference>
<dbReference type="Proteomes" id="UP000001261">
    <property type="component" value="Unassembled WGS sequence"/>
</dbReference>
<proteinExistence type="predicted"/>
<dbReference type="OMA" id="FACHGQR"/>
<reference evidence="2" key="2">
    <citation type="journal article" date="2010" name="Genome Res.">
        <title>Population genomic sequencing of Coccidioides fungi reveals recent hybridization and transposon control.</title>
        <authorList>
            <person name="Neafsey D.E."/>
            <person name="Barker B.M."/>
            <person name="Sharpton T.J."/>
            <person name="Stajich J.E."/>
            <person name="Park D.J."/>
            <person name="Whiston E."/>
            <person name="Hung C.-Y."/>
            <person name="McMahan C."/>
            <person name="White J."/>
            <person name="Sykes S."/>
            <person name="Heiman D."/>
            <person name="Young S."/>
            <person name="Zeng Q."/>
            <person name="Abouelleil A."/>
            <person name="Aftuck L."/>
            <person name="Bessette D."/>
            <person name="Brown A."/>
            <person name="FitzGerald M."/>
            <person name="Lui A."/>
            <person name="Macdonald J.P."/>
            <person name="Priest M."/>
            <person name="Orbach M.J."/>
            <person name="Galgiani J.N."/>
            <person name="Kirkland T.N."/>
            <person name="Cole G.T."/>
            <person name="Birren B.W."/>
            <person name="Henn M.R."/>
            <person name="Taylor J.W."/>
            <person name="Rounsley S.D."/>
        </authorList>
    </citation>
    <scope>GENOME REANNOTATION</scope>
    <source>
        <strain evidence="2">RS</strain>
    </source>
</reference>
<dbReference type="RefSeq" id="XP_004445665.1">
    <property type="nucleotide sequence ID" value="XM_004445608.1"/>
</dbReference>